<dbReference type="CDD" id="cd03228">
    <property type="entry name" value="ABCC_MRP_Like"/>
    <property type="match status" value="1"/>
</dbReference>
<dbReference type="Pfam" id="PF00005">
    <property type="entry name" value="ABC_tran"/>
    <property type="match status" value="1"/>
</dbReference>
<dbReference type="InterPro" id="IPR039421">
    <property type="entry name" value="Type_1_exporter"/>
</dbReference>
<dbReference type="Gene3D" id="3.40.50.300">
    <property type="entry name" value="P-loop containing nucleotide triphosphate hydrolases"/>
    <property type="match status" value="1"/>
</dbReference>
<reference evidence="3" key="1">
    <citation type="submission" date="2020-11" db="EMBL/GenBank/DDBJ databases">
        <authorList>
            <consortium name="DOE Joint Genome Institute"/>
            <person name="Ahrendt S."/>
            <person name="Riley R."/>
            <person name="Andreopoulos W."/>
            <person name="Labutti K."/>
            <person name="Pangilinan J."/>
            <person name="Ruiz-Duenas F.J."/>
            <person name="Barrasa J.M."/>
            <person name="Sanchez-Garcia M."/>
            <person name="Camarero S."/>
            <person name="Miyauchi S."/>
            <person name="Serrano A."/>
            <person name="Linde D."/>
            <person name="Babiker R."/>
            <person name="Drula E."/>
            <person name="Ayuso-Fernandez I."/>
            <person name="Pacheco R."/>
            <person name="Padilla G."/>
            <person name="Ferreira P."/>
            <person name="Barriuso J."/>
            <person name="Kellner H."/>
            <person name="Castanera R."/>
            <person name="Alfaro M."/>
            <person name="Ramirez L."/>
            <person name="Pisabarro A.G."/>
            <person name="Kuo A."/>
            <person name="Tritt A."/>
            <person name="Lipzen A."/>
            <person name="He G."/>
            <person name="Yan M."/>
            <person name="Ng V."/>
            <person name="Cullen D."/>
            <person name="Martin F."/>
            <person name="Rosso M.-N."/>
            <person name="Henrissat B."/>
            <person name="Hibbett D."/>
            <person name="Martinez A.T."/>
            <person name="Grigoriev I.V."/>
        </authorList>
    </citation>
    <scope>NUCLEOTIDE SEQUENCE</scope>
    <source>
        <strain evidence="3">MF-IS2</strain>
    </source>
</reference>
<evidence type="ECO:0000313" key="4">
    <source>
        <dbReference type="Proteomes" id="UP000807342"/>
    </source>
</evidence>
<evidence type="ECO:0000313" key="3">
    <source>
        <dbReference type="EMBL" id="KAF9440398.1"/>
    </source>
</evidence>
<dbReference type="GO" id="GO:0016887">
    <property type="term" value="F:ATP hydrolysis activity"/>
    <property type="evidence" value="ECO:0007669"/>
    <property type="project" value="InterPro"/>
</dbReference>
<evidence type="ECO:0000256" key="1">
    <source>
        <dbReference type="SAM" id="Phobius"/>
    </source>
</evidence>
<dbReference type="Proteomes" id="UP000807342">
    <property type="component" value="Unassembled WGS sequence"/>
</dbReference>
<evidence type="ECO:0000259" key="2">
    <source>
        <dbReference type="Pfam" id="PF00005"/>
    </source>
</evidence>
<protein>
    <submittedName>
        <fullName evidence="3">P-loop containing nucleoside triphosphate hydrolase protein</fullName>
    </submittedName>
</protein>
<keyword evidence="4" id="KW-1185">Reference proteome</keyword>
<feature type="domain" description="ABC transporter" evidence="2">
    <location>
        <begin position="392"/>
        <end position="570"/>
    </location>
</feature>
<sequence length="576" mass="64558">MTVELTRDNTQEGAEDEKAYVAEKHGIWEVLRMKEGRRDPFRRFFHDAPRSIPALCQLVQDIYSSSPPLCILFIFSQLWIGCEDAVKMHFSSQLLTMIEHCLKEGIADYSGVMYFLTLRLAITGFAAFLSWCSNQVLRKLRRRITSHFEIRILSAKLKHNLAQSGNTVEQINVSADQAWDAFQQLLHFTRIALNILSQLALILHLSRRDSGRLLFTFLCILQPVLSTSIVKSLWSMICIVKKNNEDYLRMEALSGLAQPDYHQDVISNNLQQFILTEYQNANKRLGDVSDQPFWSIYHEKKTPFLPILMSLAGELPIVYCTILALVNPKQTSFASIAILQESSSVLARHADKSSQDALPLEDAMLREGRGIDFKLRNVSFTYPGSQTNKQALSEINLNIKSGQFIVLVGANGSGKSTLVKLLLRLYQPTASVVKTTEKAQHNDAKGQIFIDSVPALSYSEDSLRRSMAVLSQDNLIYPGFSLGENIGLGFTPLRSDAEALHSAAKKAGAAEVLARMKHGKDTGHPLRKVLEELRRPVEVSGGEKQRIVAARTFMRFNSGKIRFLAVDEPSSALDAE</sequence>
<keyword evidence="3" id="KW-0378">Hydrolase</keyword>
<dbReference type="PANTHER" id="PTHR24221">
    <property type="entry name" value="ATP-BINDING CASSETTE SUB-FAMILY B"/>
    <property type="match status" value="1"/>
</dbReference>
<dbReference type="GO" id="GO:0005524">
    <property type="term" value="F:ATP binding"/>
    <property type="evidence" value="ECO:0007669"/>
    <property type="project" value="InterPro"/>
</dbReference>
<keyword evidence="1" id="KW-0812">Transmembrane</keyword>
<proteinExistence type="predicted"/>
<accession>A0A9P5WWY4</accession>
<keyword evidence="1" id="KW-1133">Transmembrane helix</keyword>
<dbReference type="AlphaFoldDB" id="A0A9P5WWY4"/>
<gene>
    <name evidence="3" type="ORF">P691DRAFT_687834</name>
</gene>
<feature type="non-terminal residue" evidence="3">
    <location>
        <position position="576"/>
    </location>
</feature>
<organism evidence="3 4">
    <name type="scientific">Macrolepiota fuliginosa MF-IS2</name>
    <dbReference type="NCBI Taxonomy" id="1400762"/>
    <lineage>
        <taxon>Eukaryota</taxon>
        <taxon>Fungi</taxon>
        <taxon>Dikarya</taxon>
        <taxon>Basidiomycota</taxon>
        <taxon>Agaricomycotina</taxon>
        <taxon>Agaricomycetes</taxon>
        <taxon>Agaricomycetidae</taxon>
        <taxon>Agaricales</taxon>
        <taxon>Agaricineae</taxon>
        <taxon>Agaricaceae</taxon>
        <taxon>Macrolepiota</taxon>
    </lineage>
</organism>
<dbReference type="OrthoDB" id="6500128at2759"/>
<dbReference type="PANTHER" id="PTHR24221:SF654">
    <property type="entry name" value="ATP-BINDING CASSETTE SUB-FAMILY B MEMBER 6"/>
    <property type="match status" value="1"/>
</dbReference>
<keyword evidence="1" id="KW-0472">Membrane</keyword>
<dbReference type="GO" id="GO:0042626">
    <property type="term" value="F:ATPase-coupled transmembrane transporter activity"/>
    <property type="evidence" value="ECO:0007669"/>
    <property type="project" value="TreeGrafter"/>
</dbReference>
<comment type="caution">
    <text evidence="3">The sequence shown here is derived from an EMBL/GenBank/DDBJ whole genome shotgun (WGS) entry which is preliminary data.</text>
</comment>
<dbReference type="EMBL" id="MU152563">
    <property type="protein sequence ID" value="KAF9440398.1"/>
    <property type="molecule type" value="Genomic_DNA"/>
</dbReference>
<dbReference type="SUPFAM" id="SSF52540">
    <property type="entry name" value="P-loop containing nucleoside triphosphate hydrolases"/>
    <property type="match status" value="1"/>
</dbReference>
<feature type="transmembrane region" description="Helical" evidence="1">
    <location>
        <begin position="112"/>
        <end position="133"/>
    </location>
</feature>
<dbReference type="InterPro" id="IPR003439">
    <property type="entry name" value="ABC_transporter-like_ATP-bd"/>
</dbReference>
<name>A0A9P5WWY4_9AGAR</name>
<dbReference type="InterPro" id="IPR027417">
    <property type="entry name" value="P-loop_NTPase"/>
</dbReference>